<feature type="domain" description="Tubulin/FtsZ 2-layer sandwich" evidence="10">
    <location>
        <begin position="210"/>
        <end position="328"/>
    </location>
</feature>
<feature type="binding site" evidence="5">
    <location>
        <begin position="111"/>
        <end position="113"/>
    </location>
    <ligand>
        <name>GTP</name>
        <dbReference type="ChEBI" id="CHEBI:37565"/>
    </ligand>
</feature>
<dbReference type="InterPro" id="IPR018316">
    <property type="entry name" value="Tubulin/FtsZ_2-layer-sand-dom"/>
</dbReference>
<evidence type="ECO:0000313" key="12">
    <source>
        <dbReference type="Proteomes" id="UP001269402"/>
    </source>
</evidence>
<evidence type="ECO:0000256" key="8">
    <source>
        <dbReference type="SAM" id="MobiDB-lite"/>
    </source>
</evidence>
<name>A0AAW8NXL8_9HYPH</name>
<dbReference type="HAMAP" id="MF_00909">
    <property type="entry name" value="FtsZ"/>
    <property type="match status" value="1"/>
</dbReference>
<dbReference type="GO" id="GO:0003924">
    <property type="term" value="F:GTPase activity"/>
    <property type="evidence" value="ECO:0007669"/>
    <property type="project" value="UniProtKB-UniRule"/>
</dbReference>
<dbReference type="EMBL" id="JAVLSH010000002">
    <property type="protein sequence ID" value="MDR9759076.1"/>
    <property type="molecule type" value="Genomic_DNA"/>
</dbReference>
<feature type="domain" description="Tubulin/FtsZ GTPase" evidence="9">
    <location>
        <begin position="16"/>
        <end position="208"/>
    </location>
</feature>
<organism evidence="11 12">
    <name type="scientific">Rhizobium redzepovicii</name>
    <dbReference type="NCBI Taxonomy" id="2867518"/>
    <lineage>
        <taxon>Bacteria</taxon>
        <taxon>Pseudomonadati</taxon>
        <taxon>Pseudomonadota</taxon>
        <taxon>Alphaproteobacteria</taxon>
        <taxon>Hyphomicrobiales</taxon>
        <taxon>Rhizobiaceae</taxon>
        <taxon>Rhizobium/Agrobacterium group</taxon>
        <taxon>Rhizobium</taxon>
    </lineage>
</organism>
<dbReference type="GO" id="GO:0005525">
    <property type="term" value="F:GTP binding"/>
    <property type="evidence" value="ECO:0007669"/>
    <property type="project" value="UniProtKB-UniRule"/>
</dbReference>
<reference evidence="12" key="1">
    <citation type="submission" date="2023-07" db="EMBL/GenBank/DDBJ databases">
        <title>Genomic characterization of faba bean (Vicia faba) microsymbionts in Mexican soils.</title>
        <authorList>
            <person name="Rivera Orduna F.N."/>
            <person name="Guevara-Luna J."/>
            <person name="Yan J."/>
            <person name="Arroyo-Herrera I."/>
            <person name="Li Y."/>
            <person name="Vasquez-Murrieta M.S."/>
            <person name="Wang E.T."/>
        </authorList>
    </citation>
    <scope>NUCLEOTIDE SEQUENCE [LARGE SCALE GENOMIC DNA]</scope>
    <source>
        <strain evidence="12">CH6</strain>
    </source>
</reference>
<dbReference type="InterPro" id="IPR003008">
    <property type="entry name" value="Tubulin_FtsZ_GTPase"/>
</dbReference>
<dbReference type="PANTHER" id="PTHR30314">
    <property type="entry name" value="CELL DIVISION PROTEIN FTSZ-RELATED"/>
    <property type="match status" value="1"/>
</dbReference>
<keyword evidence="5 7" id="KW-0131">Cell cycle</keyword>
<dbReference type="Gene3D" id="3.40.50.1440">
    <property type="entry name" value="Tubulin/FtsZ, GTPase domain"/>
    <property type="match status" value="1"/>
</dbReference>
<evidence type="ECO:0000256" key="3">
    <source>
        <dbReference type="ARBA" id="ARBA00022741"/>
    </source>
</evidence>
<dbReference type="PROSITE" id="PS01134">
    <property type="entry name" value="FTSZ_1"/>
    <property type="match status" value="1"/>
</dbReference>
<gene>
    <name evidence="5 11" type="primary">ftsZ</name>
    <name evidence="11" type="ORF">RJJ37_05425</name>
</gene>
<dbReference type="CDD" id="cd02201">
    <property type="entry name" value="FtsZ_type1"/>
    <property type="match status" value="1"/>
</dbReference>
<keyword evidence="3 5" id="KW-0547">Nucleotide-binding</keyword>
<dbReference type="SUPFAM" id="SSF52490">
    <property type="entry name" value="Tubulin nucleotide-binding domain-like"/>
    <property type="match status" value="1"/>
</dbReference>
<dbReference type="InterPro" id="IPR024757">
    <property type="entry name" value="FtsZ_C"/>
</dbReference>
<dbReference type="PANTHER" id="PTHR30314:SF3">
    <property type="entry name" value="MITOCHONDRIAL DIVISION PROTEIN FSZA"/>
    <property type="match status" value="1"/>
</dbReference>
<dbReference type="InterPro" id="IPR017844">
    <property type="entry name" value="Cell_div_FtsZ_C"/>
</dbReference>
<feature type="binding site" evidence="5">
    <location>
        <begin position="24"/>
        <end position="28"/>
    </location>
    <ligand>
        <name>GTP</name>
        <dbReference type="ChEBI" id="CHEBI:37565"/>
    </ligand>
</feature>
<dbReference type="Proteomes" id="UP001269402">
    <property type="component" value="Unassembled WGS sequence"/>
</dbReference>
<dbReference type="GO" id="GO:0032153">
    <property type="term" value="C:cell division site"/>
    <property type="evidence" value="ECO:0007669"/>
    <property type="project" value="UniProtKB-UniRule"/>
</dbReference>
<feature type="binding site" evidence="5">
    <location>
        <position position="190"/>
    </location>
    <ligand>
        <name>GTP</name>
        <dbReference type="ChEBI" id="CHEBI:37565"/>
    </ligand>
</feature>
<dbReference type="SUPFAM" id="SSF55307">
    <property type="entry name" value="Tubulin C-terminal domain-like"/>
    <property type="match status" value="1"/>
</dbReference>
<dbReference type="Pfam" id="PF12327">
    <property type="entry name" value="FtsZ_C"/>
    <property type="match status" value="1"/>
</dbReference>
<dbReference type="SMART" id="SM00864">
    <property type="entry name" value="Tubulin"/>
    <property type="match status" value="1"/>
</dbReference>
<keyword evidence="2 5" id="KW-0963">Cytoplasm</keyword>
<dbReference type="FunFam" id="3.40.50.1440:FF:000001">
    <property type="entry name" value="Cell division protein FtsZ"/>
    <property type="match status" value="1"/>
</dbReference>
<dbReference type="InterPro" id="IPR000158">
    <property type="entry name" value="Cell_div_FtsZ"/>
</dbReference>
<dbReference type="NCBIfam" id="TIGR00065">
    <property type="entry name" value="ftsZ"/>
    <property type="match status" value="1"/>
</dbReference>
<dbReference type="GO" id="GO:0005737">
    <property type="term" value="C:cytoplasm"/>
    <property type="evidence" value="ECO:0007669"/>
    <property type="project" value="UniProtKB-SubCell"/>
</dbReference>
<evidence type="ECO:0000256" key="6">
    <source>
        <dbReference type="NCBIfam" id="TIGR00065"/>
    </source>
</evidence>
<dbReference type="Pfam" id="PF00091">
    <property type="entry name" value="Tubulin"/>
    <property type="match status" value="1"/>
</dbReference>
<dbReference type="NCBIfam" id="TIGR03483">
    <property type="entry name" value="FtsZ_alphas_C"/>
    <property type="match status" value="1"/>
</dbReference>
<dbReference type="AlphaFoldDB" id="A0AAW8NXL8"/>
<feature type="binding site" evidence="5">
    <location>
        <position position="142"/>
    </location>
    <ligand>
        <name>GTP</name>
        <dbReference type="ChEBI" id="CHEBI:37565"/>
    </ligand>
</feature>
<protein>
    <recommendedName>
        <fullName evidence="5 6">Cell division protein FtsZ</fullName>
    </recommendedName>
</protein>
<comment type="function">
    <text evidence="5 7">Essential cell division protein that forms a contractile ring structure (Z ring) at the future cell division site. The regulation of the ring assembly controls the timing and the location of cell division. One of the functions of the FtsZ ring is to recruit other cell division proteins to the septum to produce a new cell wall between the dividing cells. Binds GTP and shows GTPase activity.</text>
</comment>
<dbReference type="RefSeq" id="WP_097628251.1">
    <property type="nucleotide sequence ID" value="NZ_JAILYG010000001.1"/>
</dbReference>
<keyword evidence="4 5" id="KW-0342">GTP-binding</keyword>
<dbReference type="GO" id="GO:0043093">
    <property type="term" value="P:FtsZ-dependent cytokinesis"/>
    <property type="evidence" value="ECO:0007669"/>
    <property type="project" value="UniProtKB-UniRule"/>
</dbReference>
<keyword evidence="5 7" id="KW-0132">Cell division</keyword>
<dbReference type="Gene3D" id="3.30.1330.20">
    <property type="entry name" value="Tubulin/FtsZ, C-terminal domain"/>
    <property type="match status" value="1"/>
</dbReference>
<keyword evidence="5 7" id="KW-0717">Septation</keyword>
<evidence type="ECO:0000256" key="5">
    <source>
        <dbReference type="HAMAP-Rule" id="MF_00909"/>
    </source>
</evidence>
<evidence type="ECO:0000313" key="11">
    <source>
        <dbReference type="EMBL" id="MDR9759076.1"/>
    </source>
</evidence>
<sequence length="571" mass="60859">MTIKLQKPDITELKPRITVFGVGGGGGNAVNNMITAGLQGVDFVVANTDAQALTMTKAERVIQLGANVTEGLGAGSQPEVGRAAAEECIDEIIDHLNGTHMCFVTAGMGGGTGTGAAPVVAQAARNKGILTVGVVTKPFHFEGGRRMRLAEMGIQELQKSVDTLIVIPNQNLFRIANDKTTFADAFAMADQVLYSGVACITDLMVKEGLINLDFADVRSVMREMGRAMMGTGEASGSGRALQAAEAAIANPLLDETSMKGAQGLLISITGGRDLTLFEVDEAATRIREEVDPDANIILGATFDESLEGIIRVSVVATGIDRAISEAAERNVQPVARPAIRPSAAVAPAAAAVQPAPVMQAPKVVDPIAQTIREAEMERELEFPAPRASAPVQQPVVQQETFRPQSKIFAPAPEAPVTRPQVQQQAPAPVMSQPIVSQPVQQQPVRQEPIIRQAPEPMRMPKVEDFPPVVQAELDHRTQPASAHAAEERGPMGLLKRITNSLGRRDDEAVAADMTAAPPAASQQRRPLSPEASLYAPRRGNLDDQGRAVPQARMMQEDDQLEIPAFLRRQSN</sequence>
<dbReference type="GO" id="GO:0051258">
    <property type="term" value="P:protein polymerization"/>
    <property type="evidence" value="ECO:0007669"/>
    <property type="project" value="UniProtKB-UniRule"/>
</dbReference>
<evidence type="ECO:0000256" key="1">
    <source>
        <dbReference type="ARBA" id="ARBA00009690"/>
    </source>
</evidence>
<feature type="binding site" evidence="5">
    <location>
        <position position="146"/>
    </location>
    <ligand>
        <name>GTP</name>
        <dbReference type="ChEBI" id="CHEBI:37565"/>
    </ligand>
</feature>
<evidence type="ECO:0000259" key="10">
    <source>
        <dbReference type="SMART" id="SM00865"/>
    </source>
</evidence>
<evidence type="ECO:0000259" key="9">
    <source>
        <dbReference type="SMART" id="SM00864"/>
    </source>
</evidence>
<accession>A0AAW8NXL8</accession>
<comment type="subunit">
    <text evidence="5">Homodimer. Polymerizes to form a dynamic ring structure in a strictly GTP-dependent manner. Interacts directly with several other division proteins.</text>
</comment>
<comment type="similarity">
    <text evidence="1 5 7">Belongs to the FtsZ family.</text>
</comment>
<dbReference type="InterPro" id="IPR037103">
    <property type="entry name" value="Tubulin/FtsZ-like_C"/>
</dbReference>
<evidence type="ECO:0000256" key="2">
    <source>
        <dbReference type="ARBA" id="ARBA00022490"/>
    </source>
</evidence>
<evidence type="ECO:0000256" key="4">
    <source>
        <dbReference type="ARBA" id="ARBA00023134"/>
    </source>
</evidence>
<dbReference type="GO" id="GO:0000917">
    <property type="term" value="P:division septum assembly"/>
    <property type="evidence" value="ECO:0007669"/>
    <property type="project" value="UniProtKB-KW"/>
</dbReference>
<dbReference type="FunFam" id="3.30.1330.20:FF:000011">
    <property type="entry name" value="Cell division protein FtsZ"/>
    <property type="match status" value="1"/>
</dbReference>
<dbReference type="PROSITE" id="PS01135">
    <property type="entry name" value="FTSZ_2"/>
    <property type="match status" value="1"/>
</dbReference>
<comment type="caution">
    <text evidence="11">The sequence shown here is derived from an EMBL/GenBank/DDBJ whole genome shotgun (WGS) entry which is preliminary data.</text>
</comment>
<dbReference type="PRINTS" id="PR00423">
    <property type="entry name" value="CELLDVISFTSZ"/>
</dbReference>
<comment type="subcellular location">
    <subcellularLocation>
        <location evidence="5">Cytoplasm</location>
    </subcellularLocation>
    <text evidence="5">Assembles at midcell at the inner surface of the cytoplasmic membrane.</text>
</comment>
<dbReference type="InterPro" id="IPR020805">
    <property type="entry name" value="Cell_div_FtsZ_CS"/>
</dbReference>
<dbReference type="InterPro" id="IPR036525">
    <property type="entry name" value="Tubulin/FtsZ_GTPase_sf"/>
</dbReference>
<dbReference type="InterPro" id="IPR045061">
    <property type="entry name" value="FtsZ/CetZ"/>
</dbReference>
<dbReference type="SMART" id="SM00865">
    <property type="entry name" value="Tubulin_C"/>
    <property type="match status" value="1"/>
</dbReference>
<keyword evidence="12" id="KW-1185">Reference proteome</keyword>
<dbReference type="InterPro" id="IPR008280">
    <property type="entry name" value="Tub_FtsZ_C"/>
</dbReference>
<proteinExistence type="inferred from homology"/>
<evidence type="ECO:0000256" key="7">
    <source>
        <dbReference type="RuleBase" id="RU000631"/>
    </source>
</evidence>
<feature type="region of interest" description="Disordered" evidence="8">
    <location>
        <begin position="514"/>
        <end position="571"/>
    </location>
</feature>